<dbReference type="OrthoDB" id="5193571at2"/>
<dbReference type="EMBL" id="AOPZ01000078">
    <property type="protein sequence ID" value="EPH44705.1"/>
    <property type="molecule type" value="Genomic_DNA"/>
</dbReference>
<dbReference type="RefSeq" id="WP_016640392.1">
    <property type="nucleotide sequence ID" value="NZ_AOPZ01000078.1"/>
</dbReference>
<dbReference type="PATRIC" id="fig|1286094.4.peg.2239"/>
<dbReference type="AlphaFoldDB" id="S4A1V3"/>
<keyword evidence="2" id="KW-1185">Reference proteome</keyword>
<accession>S4A1V3</accession>
<name>S4A1V3_9ACTN</name>
<comment type="caution">
    <text evidence="1">The sequence shown here is derived from an EMBL/GenBank/DDBJ whole genome shotgun (WGS) entry which is preliminary data.</text>
</comment>
<evidence type="ECO:0000313" key="1">
    <source>
        <dbReference type="EMBL" id="EPH44705.1"/>
    </source>
</evidence>
<organism evidence="1 2">
    <name type="scientific">Streptomyces aurantiacus JA 4570</name>
    <dbReference type="NCBI Taxonomy" id="1286094"/>
    <lineage>
        <taxon>Bacteria</taxon>
        <taxon>Bacillati</taxon>
        <taxon>Actinomycetota</taxon>
        <taxon>Actinomycetes</taxon>
        <taxon>Kitasatosporales</taxon>
        <taxon>Streptomycetaceae</taxon>
        <taxon>Streptomyces</taxon>
        <taxon>Streptomyces aurantiacus group</taxon>
    </lineage>
</organism>
<protein>
    <submittedName>
        <fullName evidence="1">Uncharacterized protein</fullName>
    </submittedName>
</protein>
<proteinExistence type="predicted"/>
<dbReference type="Proteomes" id="UP000014629">
    <property type="component" value="Unassembled WGS sequence"/>
</dbReference>
<sequence>MTIRSAWHLPTGQTREDTRLAVSLGMSSSGPLTARGGCAVGGLQLTGTAATSMQARLSPGRLWVPGTSAAAQGGYPVTVDADTQLTFADGHATLPRVDALVVRVYDADYDASGRYEAVLEIVQGTPASAPVPPALPKNAELLYEVSVPAGASAARGITWAAAVADRRRYTAALGGILPAAGGFNARGSHVGEYRDVNGRLERWDGSRWMLYTPNAMLKHNADRGKTTSTAYTETLLEVGSNPFGLTFVAPASGWVHIAIGAQMWGDGGKEAFMSVNVRPATGGTPLIAAHDDRAAYHNGPGASSTYTNFPLGQLTPGVSYTAIAAFRSGTAGNEALFDNRFVRVDPVV</sequence>
<evidence type="ECO:0000313" key="2">
    <source>
        <dbReference type="Proteomes" id="UP000014629"/>
    </source>
</evidence>
<gene>
    <name evidence="1" type="ORF">STRAU_2263</name>
</gene>
<reference evidence="1 2" key="1">
    <citation type="submission" date="2013-02" db="EMBL/GenBank/DDBJ databases">
        <title>Draft Genome Sequence of Streptomyces aurantiacus, Which Produces Setomimycin.</title>
        <authorList>
            <person name="Gruening B.A."/>
            <person name="Praeg A."/>
            <person name="Erxleben A."/>
            <person name="Guenther S."/>
            <person name="Mueller M."/>
        </authorList>
    </citation>
    <scope>NUCLEOTIDE SEQUENCE [LARGE SCALE GENOMIC DNA]</scope>
    <source>
        <strain evidence="1 2">JA 4570</strain>
    </source>
</reference>